<evidence type="ECO:0000313" key="2">
    <source>
        <dbReference type="Proteomes" id="UP001278500"/>
    </source>
</evidence>
<reference evidence="1" key="1">
    <citation type="journal article" date="2023" name="Mol. Phylogenet. Evol.">
        <title>Genome-scale phylogeny and comparative genomics of the fungal order Sordariales.</title>
        <authorList>
            <person name="Hensen N."/>
            <person name="Bonometti L."/>
            <person name="Westerberg I."/>
            <person name="Brannstrom I.O."/>
            <person name="Guillou S."/>
            <person name="Cros-Aarteil S."/>
            <person name="Calhoun S."/>
            <person name="Haridas S."/>
            <person name="Kuo A."/>
            <person name="Mondo S."/>
            <person name="Pangilinan J."/>
            <person name="Riley R."/>
            <person name="LaButti K."/>
            <person name="Andreopoulos B."/>
            <person name="Lipzen A."/>
            <person name="Chen C."/>
            <person name="Yan M."/>
            <person name="Daum C."/>
            <person name="Ng V."/>
            <person name="Clum A."/>
            <person name="Steindorff A."/>
            <person name="Ohm R.A."/>
            <person name="Martin F."/>
            <person name="Silar P."/>
            <person name="Natvig D.O."/>
            <person name="Lalanne C."/>
            <person name="Gautier V."/>
            <person name="Ament-Velasquez S.L."/>
            <person name="Kruys A."/>
            <person name="Hutchinson M.I."/>
            <person name="Powell A.J."/>
            <person name="Barry K."/>
            <person name="Miller A.N."/>
            <person name="Grigoriev I.V."/>
            <person name="Debuchy R."/>
            <person name="Gladieux P."/>
            <person name="Hiltunen Thoren M."/>
            <person name="Johannesson H."/>
        </authorList>
    </citation>
    <scope>NUCLEOTIDE SEQUENCE</scope>
    <source>
        <strain evidence="1">CBS 560.94</strain>
    </source>
</reference>
<proteinExistence type="predicted"/>
<accession>A0AAE0MT50</accession>
<evidence type="ECO:0000313" key="1">
    <source>
        <dbReference type="EMBL" id="KAK3345262.1"/>
    </source>
</evidence>
<dbReference type="GeneID" id="87867723"/>
<reference evidence="1" key="2">
    <citation type="submission" date="2023-06" db="EMBL/GenBank/DDBJ databases">
        <authorList>
            <consortium name="Lawrence Berkeley National Laboratory"/>
            <person name="Haridas S."/>
            <person name="Hensen N."/>
            <person name="Bonometti L."/>
            <person name="Westerberg I."/>
            <person name="Brannstrom I.O."/>
            <person name="Guillou S."/>
            <person name="Cros-Aarteil S."/>
            <person name="Calhoun S."/>
            <person name="Kuo A."/>
            <person name="Mondo S."/>
            <person name="Pangilinan J."/>
            <person name="Riley R."/>
            <person name="Labutti K."/>
            <person name="Andreopoulos B."/>
            <person name="Lipzen A."/>
            <person name="Chen C."/>
            <person name="Yanf M."/>
            <person name="Daum C."/>
            <person name="Ng V."/>
            <person name="Clum A."/>
            <person name="Steindorff A."/>
            <person name="Ohm R."/>
            <person name="Martin F."/>
            <person name="Silar P."/>
            <person name="Natvig D."/>
            <person name="Lalanne C."/>
            <person name="Gautier V."/>
            <person name="Ament-Velasquez S.L."/>
            <person name="Kruys A."/>
            <person name="Hutchinson M.I."/>
            <person name="Powell A.J."/>
            <person name="Barry K."/>
            <person name="Miller A.N."/>
            <person name="Grigoriev I.V."/>
            <person name="Debuchy R."/>
            <person name="Gladieux P."/>
            <person name="Thoren M.H."/>
            <person name="Johannesson H."/>
        </authorList>
    </citation>
    <scope>NUCLEOTIDE SEQUENCE</scope>
    <source>
        <strain evidence="1">CBS 560.94</strain>
    </source>
</reference>
<comment type="caution">
    <text evidence="1">The sequence shown here is derived from an EMBL/GenBank/DDBJ whole genome shotgun (WGS) entry which is preliminary data.</text>
</comment>
<dbReference type="Proteomes" id="UP001278500">
    <property type="component" value="Unassembled WGS sequence"/>
</dbReference>
<protein>
    <submittedName>
        <fullName evidence="1">Uncharacterized protein</fullName>
    </submittedName>
</protein>
<dbReference type="RefSeq" id="XP_062681875.1">
    <property type="nucleotide sequence ID" value="XM_062830569.1"/>
</dbReference>
<organism evidence="1 2">
    <name type="scientific">Neurospora tetraspora</name>
    <dbReference type="NCBI Taxonomy" id="94610"/>
    <lineage>
        <taxon>Eukaryota</taxon>
        <taxon>Fungi</taxon>
        <taxon>Dikarya</taxon>
        <taxon>Ascomycota</taxon>
        <taxon>Pezizomycotina</taxon>
        <taxon>Sordariomycetes</taxon>
        <taxon>Sordariomycetidae</taxon>
        <taxon>Sordariales</taxon>
        <taxon>Sordariaceae</taxon>
        <taxon>Neurospora</taxon>
    </lineage>
</organism>
<dbReference type="EMBL" id="JAUEPP010000004">
    <property type="protein sequence ID" value="KAK3345262.1"/>
    <property type="molecule type" value="Genomic_DNA"/>
</dbReference>
<gene>
    <name evidence="1" type="ORF">B0H65DRAFT_574113</name>
</gene>
<name>A0AAE0MT50_9PEZI</name>
<dbReference type="AlphaFoldDB" id="A0AAE0MT50"/>
<sequence length="267" mass="29064">MSDLSGQRWKPTFFGTHARLGDSPATIRCDEWAAGPGTVSLTVPGTLSSLLALFDRWNWDYETRTVHVPGPSLSAQCPQLARKNDLCPDDHRLCGPTIPGSSNASRYLHPALCLCPLAAHYHKPQSSPSEVPVRASPPAYLVSQKPAGFSGCPPPHRPSRPLIGSRFLNDDEETRNQKGFSVFPTRKARRARTSFGPLTLSVMSRKLGYTHAVQLLRFDWLVSGQKSPYRCHESSIPAGNDEKGKPIDGCLPETGFHGSPISPTGNG</sequence>
<keyword evidence="2" id="KW-1185">Reference proteome</keyword>